<accession>A0ABW7NF26</accession>
<organism evidence="5 6">
    <name type="scientific">Marinoscillum luteum</name>
    <dbReference type="NCBI Taxonomy" id="861051"/>
    <lineage>
        <taxon>Bacteria</taxon>
        <taxon>Pseudomonadati</taxon>
        <taxon>Bacteroidota</taxon>
        <taxon>Cytophagia</taxon>
        <taxon>Cytophagales</taxon>
        <taxon>Reichenbachiellaceae</taxon>
        <taxon>Marinoscillum</taxon>
    </lineage>
</organism>
<reference evidence="5 6" key="1">
    <citation type="journal article" date="2013" name="Int. J. Syst. Evol. Microbiol.">
        <title>Marinoscillum luteum sp. nov., isolated from marine sediment.</title>
        <authorList>
            <person name="Cha I.T."/>
            <person name="Park S.J."/>
            <person name="Kim S.J."/>
            <person name="Kim J.G."/>
            <person name="Jung M.Y."/>
            <person name="Shin K.S."/>
            <person name="Kwon K.K."/>
            <person name="Yang S.H."/>
            <person name="Seo Y.S."/>
            <person name="Rhee S.K."/>
        </authorList>
    </citation>
    <scope>NUCLEOTIDE SEQUENCE [LARGE SCALE GENOMIC DNA]</scope>
    <source>
        <strain evidence="5 6">KCTC 23939</strain>
    </source>
</reference>
<dbReference type="EMBL" id="JBIPKE010000020">
    <property type="protein sequence ID" value="MFH6985943.1"/>
    <property type="molecule type" value="Genomic_DNA"/>
</dbReference>
<dbReference type="Gene3D" id="3.40.50.720">
    <property type="entry name" value="NAD(P)-binding Rossmann-like Domain"/>
    <property type="match status" value="1"/>
</dbReference>
<evidence type="ECO:0000259" key="4">
    <source>
        <dbReference type="SMART" id="SM00822"/>
    </source>
</evidence>
<dbReference type="PANTHER" id="PTHR43976:SF16">
    <property type="entry name" value="SHORT-CHAIN DEHYDROGENASE_REDUCTASE FAMILY PROTEIN"/>
    <property type="match status" value="1"/>
</dbReference>
<sequence length="290" mass="32166">METNSKVWFVTGSGNGLGRNIVETALKSGHQVVATARKVEQLSDLKSLYGDQILLKTLDVTDEGQAKEVVSKGIKHFGRIDVLVNNAGYGDNRPFEQMPAADFRKLVETCFFGVVTLTREVLPYMRKQRSGHIIQISSGGGRMAVAGQAAYHASKWAIGGFTEGLAQETAPFNVKVTALEPGGMRTNWGKRAYADTIELLPEYEPTVGNTIKFLENYWGNENSDPQKVAEIILKVSEADEVPSHILVGSDSYNLVKEASAKRWEEAEKWKDLSFYADFENEMVLPELMKK</sequence>
<dbReference type="Proteomes" id="UP001610063">
    <property type="component" value="Unassembled WGS sequence"/>
</dbReference>
<gene>
    <name evidence="5" type="ORF">ACHKAR_20990</name>
</gene>
<dbReference type="InterPro" id="IPR002347">
    <property type="entry name" value="SDR_fam"/>
</dbReference>
<proteinExistence type="inferred from homology"/>
<dbReference type="PRINTS" id="PR00081">
    <property type="entry name" value="GDHRDH"/>
</dbReference>
<feature type="domain" description="Ketoreductase" evidence="4">
    <location>
        <begin position="6"/>
        <end position="185"/>
    </location>
</feature>
<comment type="caution">
    <text evidence="5">The sequence shown here is derived from an EMBL/GenBank/DDBJ whole genome shotgun (WGS) entry which is preliminary data.</text>
</comment>
<dbReference type="InterPro" id="IPR036291">
    <property type="entry name" value="NAD(P)-bd_dom_sf"/>
</dbReference>
<evidence type="ECO:0000256" key="3">
    <source>
        <dbReference type="RuleBase" id="RU000363"/>
    </source>
</evidence>
<dbReference type="SUPFAM" id="SSF51735">
    <property type="entry name" value="NAD(P)-binding Rossmann-fold domains"/>
    <property type="match status" value="1"/>
</dbReference>
<dbReference type="RefSeq" id="WP_395419404.1">
    <property type="nucleotide sequence ID" value="NZ_JBIPKE010000020.1"/>
</dbReference>
<dbReference type="PANTHER" id="PTHR43976">
    <property type="entry name" value="SHORT CHAIN DEHYDROGENASE"/>
    <property type="match status" value="1"/>
</dbReference>
<evidence type="ECO:0000256" key="2">
    <source>
        <dbReference type="ARBA" id="ARBA00023002"/>
    </source>
</evidence>
<protein>
    <submittedName>
        <fullName evidence="5">SDR family NAD(P)-dependent oxidoreductase</fullName>
    </submittedName>
</protein>
<dbReference type="InterPro" id="IPR051911">
    <property type="entry name" value="SDR_oxidoreductase"/>
</dbReference>
<dbReference type="InterPro" id="IPR057326">
    <property type="entry name" value="KR_dom"/>
</dbReference>
<keyword evidence="6" id="KW-1185">Reference proteome</keyword>
<keyword evidence="2" id="KW-0560">Oxidoreductase</keyword>
<evidence type="ECO:0000313" key="6">
    <source>
        <dbReference type="Proteomes" id="UP001610063"/>
    </source>
</evidence>
<comment type="similarity">
    <text evidence="1 3">Belongs to the short-chain dehydrogenases/reductases (SDR) family.</text>
</comment>
<evidence type="ECO:0000256" key="1">
    <source>
        <dbReference type="ARBA" id="ARBA00006484"/>
    </source>
</evidence>
<evidence type="ECO:0000313" key="5">
    <source>
        <dbReference type="EMBL" id="MFH6985943.1"/>
    </source>
</evidence>
<dbReference type="CDD" id="cd05374">
    <property type="entry name" value="17beta-HSD-like_SDR_c"/>
    <property type="match status" value="1"/>
</dbReference>
<dbReference type="SMART" id="SM00822">
    <property type="entry name" value="PKS_KR"/>
    <property type="match status" value="1"/>
</dbReference>
<dbReference type="PRINTS" id="PR00080">
    <property type="entry name" value="SDRFAMILY"/>
</dbReference>
<name>A0ABW7NF26_9BACT</name>
<dbReference type="Pfam" id="PF00106">
    <property type="entry name" value="adh_short"/>
    <property type="match status" value="1"/>
</dbReference>